<gene>
    <name evidence="1" type="ORF">PWO00_13035</name>
</gene>
<proteinExistence type="predicted"/>
<dbReference type="AlphaFoldDB" id="A0ABD7X2H0"/>
<evidence type="ECO:0008006" key="3">
    <source>
        <dbReference type="Google" id="ProtNLM"/>
    </source>
</evidence>
<evidence type="ECO:0000313" key="1">
    <source>
        <dbReference type="EMBL" id="WEA46845.1"/>
    </source>
</evidence>
<dbReference type="Proteomes" id="UP001220217">
    <property type="component" value="Chromosome"/>
</dbReference>
<organism evidence="1 2">
    <name type="scientific">Priestia aryabhattai</name>
    <name type="common">Bacillus aryabhattai</name>
    <dbReference type="NCBI Taxonomy" id="412384"/>
    <lineage>
        <taxon>Bacteria</taxon>
        <taxon>Bacillati</taxon>
        <taxon>Bacillota</taxon>
        <taxon>Bacilli</taxon>
        <taxon>Bacillales</taxon>
        <taxon>Bacillaceae</taxon>
        <taxon>Priestia</taxon>
    </lineage>
</organism>
<reference evidence="1 2" key="1">
    <citation type="submission" date="2023-02" db="EMBL/GenBank/DDBJ databases">
        <title>Complete genome sequence of Priestia aryabhattai G5MAi6, a methanol-tolerant strain isolated from tap water in Hong Kong.</title>
        <authorList>
            <person name="Leung K.M."/>
            <person name="Lai G.K.K."/>
            <person name="Griffin S.D.J."/>
        </authorList>
    </citation>
    <scope>NUCLEOTIDE SEQUENCE [LARGE SCALE GENOMIC DNA]</scope>
    <source>
        <strain evidence="1 2">G5MAi6</strain>
    </source>
</reference>
<accession>A0ABD7X2H0</accession>
<evidence type="ECO:0000313" key="2">
    <source>
        <dbReference type="Proteomes" id="UP001220217"/>
    </source>
</evidence>
<name>A0ABD7X2H0_PRIAR</name>
<protein>
    <recommendedName>
        <fullName evidence="3">Replication protein</fullName>
    </recommendedName>
</protein>
<dbReference type="RefSeq" id="WP_275037538.1">
    <property type="nucleotide sequence ID" value="NZ_CP118718.1"/>
</dbReference>
<sequence length="254" mass="29206">MEGWVKYHRKILENDIWYDVTSFRLFTYLLLQASHQDGVKINGIEVKKGQYIRSYSKLVEDLAYTQGRGTATLNRSTIKRSVDKLVKKNMVTVDETEYGTLFTIVNYCKYQDSENIIERDQEKAGTTSPPEEIDVPAFEQIENKFIQQRAAGLVISASDAQAINEVLRLGIPLKTILKWMDTIYEHYIQRNNGRTIRAFKYYEEAIKTQQQKLQQPKTNVTPFPKSKKENSIDALARFAQKHGVKLGGTQDGNT</sequence>
<dbReference type="EMBL" id="CP118718">
    <property type="protein sequence ID" value="WEA46845.1"/>
    <property type="molecule type" value="Genomic_DNA"/>
</dbReference>